<gene>
    <name evidence="2" type="ORF">Pa4123_48880</name>
</gene>
<keyword evidence="3" id="KW-1185">Reference proteome</keyword>
<evidence type="ECO:0000313" key="2">
    <source>
        <dbReference type="EMBL" id="GLH99612.1"/>
    </source>
</evidence>
<dbReference type="Proteomes" id="UP001144280">
    <property type="component" value="Unassembled WGS sequence"/>
</dbReference>
<protein>
    <submittedName>
        <fullName evidence="2">Uncharacterized protein</fullName>
    </submittedName>
</protein>
<accession>A0ABQ5R0A5</accession>
<reference evidence="2" key="1">
    <citation type="submission" date="2022-12" db="EMBL/GenBank/DDBJ databases">
        <title>New Phytohabitans aurantiacus sp. RD004123 nov., an actinomycete isolated from soil.</title>
        <authorList>
            <person name="Triningsih D.W."/>
            <person name="Harunari E."/>
            <person name="Igarashi Y."/>
        </authorList>
    </citation>
    <scope>NUCLEOTIDE SEQUENCE</scope>
    <source>
        <strain evidence="2">RD004123</strain>
    </source>
</reference>
<name>A0ABQ5R0A5_9ACTN</name>
<feature type="signal peptide" evidence="1">
    <location>
        <begin position="1"/>
        <end position="23"/>
    </location>
</feature>
<feature type="chain" id="PRO_5045474014" evidence="1">
    <location>
        <begin position="24"/>
        <end position="66"/>
    </location>
</feature>
<organism evidence="2 3">
    <name type="scientific">Phytohabitans aurantiacus</name>
    <dbReference type="NCBI Taxonomy" id="3016789"/>
    <lineage>
        <taxon>Bacteria</taxon>
        <taxon>Bacillati</taxon>
        <taxon>Actinomycetota</taxon>
        <taxon>Actinomycetes</taxon>
        <taxon>Micromonosporales</taxon>
        <taxon>Micromonosporaceae</taxon>
    </lineage>
</organism>
<sequence length="66" mass="6787">MPPLWMVCVPLAIVGALPQPAVAAMVPASAADAVWRLPLSIAPAAATTRAAATATVPRKDLRLNIM</sequence>
<comment type="caution">
    <text evidence="2">The sequence shown here is derived from an EMBL/GenBank/DDBJ whole genome shotgun (WGS) entry which is preliminary data.</text>
</comment>
<proteinExistence type="predicted"/>
<evidence type="ECO:0000313" key="3">
    <source>
        <dbReference type="Proteomes" id="UP001144280"/>
    </source>
</evidence>
<evidence type="ECO:0000256" key="1">
    <source>
        <dbReference type="SAM" id="SignalP"/>
    </source>
</evidence>
<keyword evidence="1" id="KW-0732">Signal</keyword>
<dbReference type="EMBL" id="BSDI01000026">
    <property type="protein sequence ID" value="GLH99612.1"/>
    <property type="molecule type" value="Genomic_DNA"/>
</dbReference>